<reference evidence="1" key="1">
    <citation type="submission" date="2020-03" db="EMBL/GenBank/DDBJ databases">
        <authorList>
            <person name="Weist P."/>
        </authorList>
    </citation>
    <scope>NUCLEOTIDE SEQUENCE</scope>
</reference>
<evidence type="ECO:0000313" key="1">
    <source>
        <dbReference type="EMBL" id="CAB1450000.1"/>
    </source>
</evidence>
<name>A0A9N7Z3J6_PLEPL</name>
<evidence type="ECO:0000313" key="2">
    <source>
        <dbReference type="Proteomes" id="UP001153269"/>
    </source>
</evidence>
<sequence>MTSPRIHNQINPTEVSAFISTLSSLLPPDHGKLCAGGEQEEGYVAERCGGVRPVGTHFRPKGPQHYRNMPCQLHRLISSAKKVELLKPAVPLGPVHVQDLIA</sequence>
<gene>
    <name evidence="1" type="ORF">PLEPLA_LOCUS37686</name>
</gene>
<accession>A0A9N7Z3J6</accession>
<organism evidence="1 2">
    <name type="scientific">Pleuronectes platessa</name>
    <name type="common">European plaice</name>
    <dbReference type="NCBI Taxonomy" id="8262"/>
    <lineage>
        <taxon>Eukaryota</taxon>
        <taxon>Metazoa</taxon>
        <taxon>Chordata</taxon>
        <taxon>Craniata</taxon>
        <taxon>Vertebrata</taxon>
        <taxon>Euteleostomi</taxon>
        <taxon>Actinopterygii</taxon>
        <taxon>Neopterygii</taxon>
        <taxon>Teleostei</taxon>
        <taxon>Neoteleostei</taxon>
        <taxon>Acanthomorphata</taxon>
        <taxon>Carangaria</taxon>
        <taxon>Pleuronectiformes</taxon>
        <taxon>Pleuronectoidei</taxon>
        <taxon>Pleuronectidae</taxon>
        <taxon>Pleuronectes</taxon>
    </lineage>
</organism>
<dbReference type="EMBL" id="CADEAL010004036">
    <property type="protein sequence ID" value="CAB1450000.1"/>
    <property type="molecule type" value="Genomic_DNA"/>
</dbReference>
<protein>
    <submittedName>
        <fullName evidence="1">Uncharacterized protein</fullName>
    </submittedName>
</protein>
<proteinExistence type="predicted"/>
<dbReference type="AlphaFoldDB" id="A0A9N7Z3J6"/>
<keyword evidence="2" id="KW-1185">Reference proteome</keyword>
<dbReference type="Proteomes" id="UP001153269">
    <property type="component" value="Unassembled WGS sequence"/>
</dbReference>
<comment type="caution">
    <text evidence="1">The sequence shown here is derived from an EMBL/GenBank/DDBJ whole genome shotgun (WGS) entry which is preliminary data.</text>
</comment>